<feature type="transmembrane region" description="Helical" evidence="17">
    <location>
        <begin position="356"/>
        <end position="378"/>
    </location>
</feature>
<reference evidence="19" key="1">
    <citation type="journal article" date="2018" name="PLoS Negl. Trop. Dis.">
        <title>Sialome diversity of ticks revealed by RNAseq of single tick salivary glands.</title>
        <authorList>
            <person name="Perner J."/>
            <person name="Kropackova S."/>
            <person name="Kopacek P."/>
            <person name="Ribeiro J.M."/>
        </authorList>
    </citation>
    <scope>NUCLEOTIDE SEQUENCE</scope>
    <source>
        <strain evidence="19">Siblings of single egg batch collected in Ceske Budejovice</strain>
        <tissue evidence="19">Salivary glands</tissue>
    </source>
</reference>
<sequence>MAAASSVPAIAASIIAILVSRGEMGVSTALGSAVLNAAGVISVSALFAGKVVVLHRWPMYRDSVFFLASVVILLVALQDEEISQLESVLLLVTYGVYAVFMGFDAKAEEFFLRHLPFLRDQLEPGPGTTPSALPPATLSVPALVTAQEGGPPGSLKLELAPMDGRRPSHGLVLMPSRRASQAPGQLSLAPGLLQGLRADASARAHSLDVTGLRQNQLAARRRSLAADPNRRRISLISLRSTCSDQIRRESEAKDMATLSEAQASALEEVARRAGIPTSSPSSLRPPQGALPRLLWLLLLPLTVLLHFTVPDCKQDRWRKWFAVTFVVSTLHISVLSYLLVWTITIIGFTLRISDTVMGLTFLSIGVTLPDVIASLLVVRRGFGDMAVCNALGSNIFEILVGLGLPWFLKTVLISPGSPAVVEGKGLAYSTACLLSTIVFLLVLTHVNKWKMNKLYGAILMAWYLVFMTVACLYELNVFAFVNLPSCESDY</sequence>
<evidence type="ECO:0000256" key="13">
    <source>
        <dbReference type="ARBA" id="ARBA00023053"/>
    </source>
</evidence>
<protein>
    <submittedName>
        <fullName evidence="19">Putative k+-dependent ca2+/na+ exchanger nckx1</fullName>
    </submittedName>
</protein>
<evidence type="ECO:0000256" key="9">
    <source>
        <dbReference type="ARBA" id="ARBA00022837"/>
    </source>
</evidence>
<keyword evidence="13" id="KW-0915">Sodium</keyword>
<keyword evidence="8" id="KW-0732">Signal</keyword>
<keyword evidence="5" id="KW-0633">Potassium transport</keyword>
<evidence type="ECO:0000256" key="8">
    <source>
        <dbReference type="ARBA" id="ARBA00022729"/>
    </source>
</evidence>
<keyword evidence="4" id="KW-0050">Antiport</keyword>
<keyword evidence="7 17" id="KW-0812">Transmembrane</keyword>
<dbReference type="NCBIfam" id="TIGR00367">
    <property type="entry name" value="calcium/sodium antiporter"/>
    <property type="match status" value="1"/>
</dbReference>
<evidence type="ECO:0000256" key="2">
    <source>
        <dbReference type="ARBA" id="ARBA00005364"/>
    </source>
</evidence>
<feature type="transmembrane region" description="Helical" evidence="17">
    <location>
        <begin position="390"/>
        <end position="408"/>
    </location>
</feature>
<evidence type="ECO:0000313" key="19">
    <source>
        <dbReference type="EMBL" id="JAR87909.1"/>
    </source>
</evidence>
<evidence type="ECO:0000256" key="17">
    <source>
        <dbReference type="SAM" id="Phobius"/>
    </source>
</evidence>
<dbReference type="GO" id="GO:0005262">
    <property type="term" value="F:calcium channel activity"/>
    <property type="evidence" value="ECO:0007669"/>
    <property type="project" value="TreeGrafter"/>
</dbReference>
<keyword evidence="3" id="KW-0813">Transport</keyword>
<evidence type="ECO:0000256" key="1">
    <source>
        <dbReference type="ARBA" id="ARBA00004141"/>
    </source>
</evidence>
<evidence type="ECO:0000256" key="10">
    <source>
        <dbReference type="ARBA" id="ARBA00022847"/>
    </source>
</evidence>
<feature type="transmembrane region" description="Helical" evidence="17">
    <location>
        <begin position="454"/>
        <end position="475"/>
    </location>
</feature>
<evidence type="ECO:0000256" key="7">
    <source>
        <dbReference type="ARBA" id="ARBA00022692"/>
    </source>
</evidence>
<evidence type="ECO:0000256" key="3">
    <source>
        <dbReference type="ARBA" id="ARBA00022448"/>
    </source>
</evidence>
<dbReference type="EMBL" id="GEGO01007495">
    <property type="protein sequence ID" value="JAR87909.1"/>
    <property type="molecule type" value="Transcribed_RNA"/>
</dbReference>
<organism evidence="19">
    <name type="scientific">Ixodes ricinus</name>
    <name type="common">Common tick</name>
    <name type="synonym">Acarus ricinus</name>
    <dbReference type="NCBI Taxonomy" id="34613"/>
    <lineage>
        <taxon>Eukaryota</taxon>
        <taxon>Metazoa</taxon>
        <taxon>Ecdysozoa</taxon>
        <taxon>Arthropoda</taxon>
        <taxon>Chelicerata</taxon>
        <taxon>Arachnida</taxon>
        <taxon>Acari</taxon>
        <taxon>Parasitiformes</taxon>
        <taxon>Ixodida</taxon>
        <taxon>Ixodoidea</taxon>
        <taxon>Ixodidae</taxon>
        <taxon>Ixodinae</taxon>
        <taxon>Ixodes</taxon>
    </lineage>
</organism>
<evidence type="ECO:0000256" key="14">
    <source>
        <dbReference type="ARBA" id="ARBA00023065"/>
    </source>
</evidence>
<keyword evidence="14" id="KW-0406">Ion transport</keyword>
<dbReference type="InterPro" id="IPR044880">
    <property type="entry name" value="NCX_ion-bd_dom_sf"/>
</dbReference>
<dbReference type="InterPro" id="IPR004481">
    <property type="entry name" value="K/Na/Ca-exchanger"/>
</dbReference>
<feature type="domain" description="Sodium/calcium exchanger membrane region" evidence="18">
    <location>
        <begin position="1"/>
        <end position="101"/>
    </location>
</feature>
<feature type="transmembrane region" description="Helical" evidence="17">
    <location>
        <begin position="60"/>
        <end position="77"/>
    </location>
</feature>
<keyword evidence="6" id="KW-0109">Calcium transport</keyword>
<dbReference type="PANTHER" id="PTHR10846">
    <property type="entry name" value="SODIUM/POTASSIUM/CALCIUM EXCHANGER"/>
    <property type="match status" value="1"/>
</dbReference>
<evidence type="ECO:0000256" key="4">
    <source>
        <dbReference type="ARBA" id="ARBA00022449"/>
    </source>
</evidence>
<keyword evidence="10" id="KW-0769">Symport</keyword>
<keyword evidence="15 17" id="KW-0472">Membrane</keyword>
<dbReference type="FunFam" id="1.20.1420.30:FF:000009">
    <property type="entry name" value="sodium/potassium/calcium exchanger 5 isoform X2"/>
    <property type="match status" value="1"/>
</dbReference>
<name>A0A147BAU9_IXORI</name>
<proteinExistence type="inferred from homology"/>
<keyword evidence="12 17" id="KW-1133">Transmembrane helix</keyword>
<feature type="transmembrane region" description="Helical" evidence="17">
    <location>
        <begin position="32"/>
        <end position="53"/>
    </location>
</feature>
<keyword evidence="16" id="KW-0739">Sodium transport</keyword>
<feature type="transmembrane region" description="Helical" evidence="17">
    <location>
        <begin position="428"/>
        <end position="447"/>
    </location>
</feature>
<evidence type="ECO:0000256" key="16">
    <source>
        <dbReference type="ARBA" id="ARBA00023201"/>
    </source>
</evidence>
<evidence type="ECO:0000259" key="18">
    <source>
        <dbReference type="Pfam" id="PF01699"/>
    </source>
</evidence>
<dbReference type="AlphaFoldDB" id="A0A147BAU9"/>
<dbReference type="Pfam" id="PF01699">
    <property type="entry name" value="Na_Ca_ex"/>
    <property type="match status" value="2"/>
</dbReference>
<keyword evidence="11" id="KW-0630">Potassium</keyword>
<dbReference type="GO" id="GO:0008273">
    <property type="term" value="F:calcium, potassium:sodium antiporter activity"/>
    <property type="evidence" value="ECO:0007669"/>
    <property type="project" value="TreeGrafter"/>
</dbReference>
<dbReference type="PANTHER" id="PTHR10846:SF74">
    <property type="entry name" value="SODIUM_POTASSIUM_CALCIUM EXCHANGER CG1090-RELATED"/>
    <property type="match status" value="1"/>
</dbReference>
<comment type="subcellular location">
    <subcellularLocation>
        <location evidence="1">Membrane</location>
        <topology evidence="1">Multi-pass membrane protein</topology>
    </subcellularLocation>
</comment>
<dbReference type="GO" id="GO:0006874">
    <property type="term" value="P:intracellular calcium ion homeostasis"/>
    <property type="evidence" value="ECO:0007669"/>
    <property type="project" value="TreeGrafter"/>
</dbReference>
<dbReference type="GO" id="GO:0015293">
    <property type="term" value="F:symporter activity"/>
    <property type="evidence" value="ECO:0007669"/>
    <property type="project" value="UniProtKB-KW"/>
</dbReference>
<evidence type="ECO:0000256" key="11">
    <source>
        <dbReference type="ARBA" id="ARBA00022958"/>
    </source>
</evidence>
<dbReference type="Gene3D" id="1.20.1420.30">
    <property type="entry name" value="NCX, central ion-binding region"/>
    <property type="match status" value="2"/>
</dbReference>
<evidence type="ECO:0000256" key="12">
    <source>
        <dbReference type="ARBA" id="ARBA00022989"/>
    </source>
</evidence>
<keyword evidence="9" id="KW-0106">Calcium</keyword>
<evidence type="ECO:0000256" key="6">
    <source>
        <dbReference type="ARBA" id="ARBA00022568"/>
    </source>
</evidence>
<dbReference type="GO" id="GO:0005886">
    <property type="term" value="C:plasma membrane"/>
    <property type="evidence" value="ECO:0007669"/>
    <property type="project" value="TreeGrafter"/>
</dbReference>
<comment type="similarity">
    <text evidence="2">Belongs to the Ca(2+):cation antiporter (CaCA) (TC 2.A.19) family. SLC24A subfamily.</text>
</comment>
<accession>A0A147BAU9</accession>
<feature type="domain" description="Sodium/calcium exchanger membrane region" evidence="18">
    <location>
        <begin position="321"/>
        <end position="470"/>
    </location>
</feature>
<dbReference type="InterPro" id="IPR004837">
    <property type="entry name" value="NaCa_Exmemb"/>
</dbReference>
<evidence type="ECO:0000256" key="5">
    <source>
        <dbReference type="ARBA" id="ARBA00022538"/>
    </source>
</evidence>
<feature type="transmembrane region" description="Helical" evidence="17">
    <location>
        <begin position="321"/>
        <end position="350"/>
    </location>
</feature>
<evidence type="ECO:0000256" key="15">
    <source>
        <dbReference type="ARBA" id="ARBA00023136"/>
    </source>
</evidence>
<feature type="transmembrane region" description="Helical" evidence="17">
    <location>
        <begin position="289"/>
        <end position="309"/>
    </location>
</feature>